<feature type="compositionally biased region" description="Pro residues" evidence="1">
    <location>
        <begin position="308"/>
        <end position="318"/>
    </location>
</feature>
<feature type="compositionally biased region" description="Low complexity" evidence="1">
    <location>
        <begin position="484"/>
        <end position="503"/>
    </location>
</feature>
<dbReference type="OrthoDB" id="3455134at2759"/>
<accession>A0A9P8L3R8</accession>
<reference evidence="2" key="1">
    <citation type="submission" date="2021-03" db="EMBL/GenBank/DDBJ databases">
        <title>Comparative genomics and phylogenomic investigation of the class Geoglossomycetes provide insights into ecological specialization and systematics.</title>
        <authorList>
            <person name="Melie T."/>
            <person name="Pirro S."/>
            <person name="Miller A.N."/>
            <person name="Quandt A."/>
        </authorList>
    </citation>
    <scope>NUCLEOTIDE SEQUENCE</scope>
    <source>
        <strain evidence="2">GBOQ0MN5Z8</strain>
    </source>
</reference>
<dbReference type="AlphaFoldDB" id="A0A9P8L3R8"/>
<evidence type="ECO:0000256" key="1">
    <source>
        <dbReference type="SAM" id="MobiDB-lite"/>
    </source>
</evidence>
<feature type="compositionally biased region" description="Low complexity" evidence="1">
    <location>
        <begin position="419"/>
        <end position="428"/>
    </location>
</feature>
<feature type="compositionally biased region" description="Low complexity" evidence="1">
    <location>
        <begin position="349"/>
        <end position="358"/>
    </location>
</feature>
<feature type="compositionally biased region" description="Low complexity" evidence="1">
    <location>
        <begin position="383"/>
        <end position="396"/>
    </location>
</feature>
<sequence>MSKPESPSIDCGIYVCRYFVKRPTTRDDISLPPRGRNIVLIPLQSPQKDYGIPALRIYKSPSSVIALQREVGFVHMKDLIDHSSARYSKLGISTEPFRQYAHGIAYRDGGSDGFRYQRGDTFWLFDRLIPSLETGGNSAPVINLRTSEYGVLRVNDVCWYPDVRGPGGDLWTVSGVLREIRGEIPKLYAYTIHRVNQPVSLERQGFGQARIDGDSMPKPERKEMYLQKMLAVGEALQREDQISGDNSSLNSPPPSPTAVLEMQVGGALQGEVNFFMGGSITIPAASSPPTSPPALMDETPQKDDRPPPDGPIPTPTPSSPLNSPATHLQKMLSMSGVIQLGDQPFVGGSITIPTASSPPTSPPALMDENPQKGDQPPPDGSMPTPTASSPPNSPATHLQKMLSMSGVIQLGDQPLAGGSITIPTASSPPTSPQALMEETPQKDDQPPADGSMPTPTPSSLPNSPVAHLQKMLSMSGVIQLGDQPSVGGSVPVSTPSSPSASLPTPTPIKAIPPGEKAKRKAGQENLGGVPFSKAKERAKRRKIERESRATVPILPQLTESTPMATSQSDGAQVWLQSPKSDDEYQIQFSTSPADYSFWPTYATTIDSPDPFDSPELGLYTNFESGHILEPPEILANALYEQPFPQLCRLYGSFLRESPSGAIFDAVYPGRCQEARPHHCFVSLESYCQGPYTPPAAAYGMLDIGASQAYQGMQSQNVM</sequence>
<evidence type="ECO:0000313" key="3">
    <source>
        <dbReference type="Proteomes" id="UP000698800"/>
    </source>
</evidence>
<name>A0A9P8L3R8_9PEZI</name>
<feature type="compositionally biased region" description="Low complexity" evidence="1">
    <location>
        <begin position="451"/>
        <end position="464"/>
    </location>
</feature>
<gene>
    <name evidence="2" type="ORF">FGG08_004590</name>
</gene>
<evidence type="ECO:0000313" key="2">
    <source>
        <dbReference type="EMBL" id="KAH0538814.1"/>
    </source>
</evidence>
<dbReference type="EMBL" id="JAGHQL010000095">
    <property type="protein sequence ID" value="KAH0538814.1"/>
    <property type="molecule type" value="Genomic_DNA"/>
</dbReference>
<keyword evidence="3" id="KW-1185">Reference proteome</keyword>
<comment type="caution">
    <text evidence="2">The sequence shown here is derived from an EMBL/GenBank/DDBJ whole genome shotgun (WGS) entry which is preliminary data.</text>
</comment>
<feature type="region of interest" description="Disordered" evidence="1">
    <location>
        <begin position="283"/>
        <end position="325"/>
    </location>
</feature>
<proteinExistence type="predicted"/>
<dbReference type="Proteomes" id="UP000698800">
    <property type="component" value="Unassembled WGS sequence"/>
</dbReference>
<protein>
    <submittedName>
        <fullName evidence="2">Uncharacterized protein</fullName>
    </submittedName>
</protein>
<feature type="region of interest" description="Disordered" evidence="1">
    <location>
        <begin position="348"/>
        <end position="545"/>
    </location>
</feature>
<organism evidence="2 3">
    <name type="scientific">Glutinoglossum americanum</name>
    <dbReference type="NCBI Taxonomy" id="1670608"/>
    <lineage>
        <taxon>Eukaryota</taxon>
        <taxon>Fungi</taxon>
        <taxon>Dikarya</taxon>
        <taxon>Ascomycota</taxon>
        <taxon>Pezizomycotina</taxon>
        <taxon>Geoglossomycetes</taxon>
        <taxon>Geoglossales</taxon>
        <taxon>Geoglossaceae</taxon>
        <taxon>Glutinoglossum</taxon>
    </lineage>
</organism>